<evidence type="ECO:0000313" key="1">
    <source>
        <dbReference type="EMBL" id="UYG50487.1"/>
    </source>
</evidence>
<dbReference type="EMBL" id="CP106881">
    <property type="protein sequence ID" value="UYG50487.1"/>
    <property type="molecule type" value="Genomic_DNA"/>
</dbReference>
<sequence length="612" mass="67741">MTHSVESKPGLTEALAALENIPGHAELGAMLERAEAVSFDFFDTLFIRPLAHPEDAFDLLGRRFGIDDFRARRRAAQVEAFRRMLDAGRKEITLADIYGCFSEMPVPCADLMQAEYALETALIEPNPEMFALFRALIEAGKTVVVTSDMYLSADFFIEALRPHGLAHLPMFISADCNATKRDCGELFEVLIERLGVPAGKILHIGDNLQADVTRPREKGLMAFHYRESRAQVVRKNASLATSIGHGLLRTRAREVPAGSYAELGFIYGGAANAGFLQWIGERARVDGIDHVLFLSRDGYALERLARKTAEGELPSFCYFLGSRTAYNLAAINADNFGQFIPFLLSGSDGLAPCELLERIGVQPPAAQVMQDLGLGAQVRVSVALHEKLASFLYAWRWEILKVCRRNRRALHSYLRQLGIRQGSRVALVDVGWSGTTQEAFELAVRSLMDIEVFGYYFCLADTPERARREQNQRMSAMISAANTSPKAMAEIYANRAAVELFFSAPHHSVIGLQLGAGGIEPVLDPGRGKSGNLPQIAQEVIEGVEIFAEHYGALRQRLDIRANPLQIAWPLVELASDKDALSHDLLRQVKSFDAWGSSRNHELGFGDYRRSA</sequence>
<name>A0ABY6G645_9BURK</name>
<keyword evidence="1" id="KW-0378">Hydrolase</keyword>
<dbReference type="Pfam" id="PF00702">
    <property type="entry name" value="Hydrolase"/>
    <property type="match status" value="1"/>
</dbReference>
<dbReference type="Proteomes" id="UP001162800">
    <property type="component" value="Chromosome"/>
</dbReference>
<dbReference type="RefSeq" id="WP_231041584.1">
    <property type="nucleotide sequence ID" value="NZ_CP106881.1"/>
</dbReference>
<dbReference type="InterPro" id="IPR023214">
    <property type="entry name" value="HAD_sf"/>
</dbReference>
<gene>
    <name evidence="1" type="ORF">M9799_10275</name>
</gene>
<reference evidence="1" key="1">
    <citation type="submission" date="2022-09" db="EMBL/GenBank/DDBJ databases">
        <title>The complete genome of Acidovorax sp. 5MLIR.</title>
        <authorList>
            <person name="Liu L."/>
            <person name="Yue J."/>
            <person name="Yang F."/>
            <person name="Yuan J."/>
            <person name="Li L."/>
        </authorList>
    </citation>
    <scope>NUCLEOTIDE SEQUENCE</scope>
    <source>
        <strain evidence="1">5MLIR</strain>
    </source>
</reference>
<organism evidence="1 2">
    <name type="scientific">Comamonas endophytica</name>
    <dbReference type="NCBI Taxonomy" id="2949090"/>
    <lineage>
        <taxon>Bacteria</taxon>
        <taxon>Pseudomonadati</taxon>
        <taxon>Pseudomonadota</taxon>
        <taxon>Betaproteobacteria</taxon>
        <taxon>Burkholderiales</taxon>
        <taxon>Comamonadaceae</taxon>
        <taxon>Comamonas</taxon>
    </lineage>
</organism>
<dbReference type="GO" id="GO:0016787">
    <property type="term" value="F:hydrolase activity"/>
    <property type="evidence" value="ECO:0007669"/>
    <property type="project" value="UniProtKB-KW"/>
</dbReference>
<keyword evidence="2" id="KW-1185">Reference proteome</keyword>
<accession>A0ABY6G645</accession>
<dbReference type="SUPFAM" id="SSF56784">
    <property type="entry name" value="HAD-like"/>
    <property type="match status" value="1"/>
</dbReference>
<protein>
    <submittedName>
        <fullName evidence="1">Hydrolase</fullName>
    </submittedName>
</protein>
<dbReference type="Gene3D" id="3.40.50.1000">
    <property type="entry name" value="HAD superfamily/HAD-like"/>
    <property type="match status" value="1"/>
</dbReference>
<evidence type="ECO:0000313" key="2">
    <source>
        <dbReference type="Proteomes" id="UP001162800"/>
    </source>
</evidence>
<dbReference type="InterPro" id="IPR036412">
    <property type="entry name" value="HAD-like_sf"/>
</dbReference>
<proteinExistence type="predicted"/>